<dbReference type="GO" id="GO:0009229">
    <property type="term" value="P:thiamine diphosphate biosynthetic process"/>
    <property type="evidence" value="ECO:0007669"/>
    <property type="project" value="UniProtKB-UniPathway"/>
</dbReference>
<evidence type="ECO:0000256" key="8">
    <source>
        <dbReference type="ARBA" id="ARBA00022777"/>
    </source>
</evidence>
<evidence type="ECO:0000313" key="12">
    <source>
        <dbReference type="EMBL" id="PVY94382.1"/>
    </source>
</evidence>
<evidence type="ECO:0000256" key="2">
    <source>
        <dbReference type="ARBA" id="ARBA00001946"/>
    </source>
</evidence>
<accession>A0A2U1E3G5</accession>
<evidence type="ECO:0000256" key="4">
    <source>
        <dbReference type="ARBA" id="ARBA00012129"/>
    </source>
</evidence>
<proteinExistence type="predicted"/>
<keyword evidence="10" id="KW-0460">Magnesium</keyword>
<evidence type="ECO:0000256" key="7">
    <source>
        <dbReference type="ARBA" id="ARBA00022741"/>
    </source>
</evidence>
<keyword evidence="6" id="KW-0479">Metal-binding</keyword>
<dbReference type="Proteomes" id="UP000245793">
    <property type="component" value="Unassembled WGS sequence"/>
</dbReference>
<dbReference type="GO" id="GO:0009228">
    <property type="term" value="P:thiamine biosynthetic process"/>
    <property type="evidence" value="ECO:0007669"/>
    <property type="project" value="UniProtKB-KW"/>
</dbReference>
<dbReference type="InterPro" id="IPR029056">
    <property type="entry name" value="Ribokinase-like"/>
</dbReference>
<keyword evidence="5" id="KW-0808">Transferase</keyword>
<organism evidence="12 13">
    <name type="scientific">Ezakiella coagulans</name>
    <dbReference type="NCBI Taxonomy" id="46507"/>
    <lineage>
        <taxon>Bacteria</taxon>
        <taxon>Bacillati</taxon>
        <taxon>Bacillota</taxon>
        <taxon>Tissierellia</taxon>
        <taxon>Ezakiella</taxon>
    </lineage>
</organism>
<dbReference type="Gene3D" id="3.40.1190.20">
    <property type="match status" value="1"/>
</dbReference>
<evidence type="ECO:0000313" key="13">
    <source>
        <dbReference type="Proteomes" id="UP000245793"/>
    </source>
</evidence>
<comment type="cofactor">
    <cofactor evidence="2">
        <name>Mg(2+)</name>
        <dbReference type="ChEBI" id="CHEBI:18420"/>
    </cofactor>
</comment>
<sequence>MKKYFIHAITNYVSIYNVAAIIKAVGAYPIMADDFHESASITKNADALYINLGMLNENKKIAMKNSIRVANEKGIPIVVDPVGIGASEYRREFFFEILKEIKSGVIKANLSEILSIYNDEKSHGVDNEHEMSEDEKIKTLQKLSTKYGIIFVMTGEANIAADGNEFVKVSGGSEMLKNIVGSGCMLGGIVAASVSKGLSLKSVKEALECSRDASLLAEKNKKCGPMEFLNEYIDSVHKNREE</sequence>
<reference evidence="12 13" key="1">
    <citation type="submission" date="2018-04" db="EMBL/GenBank/DDBJ databases">
        <title>Genomic Encyclopedia of Type Strains, Phase IV (KMG-IV): sequencing the most valuable type-strain genomes for metagenomic binning, comparative biology and taxonomic classification.</title>
        <authorList>
            <person name="Goeker M."/>
        </authorList>
    </citation>
    <scope>NUCLEOTIDE SEQUENCE [LARGE SCALE GENOMIC DNA]</scope>
    <source>
        <strain evidence="12 13">DSM 20705</strain>
    </source>
</reference>
<evidence type="ECO:0000256" key="10">
    <source>
        <dbReference type="ARBA" id="ARBA00022842"/>
    </source>
</evidence>
<keyword evidence="13" id="KW-1185">Reference proteome</keyword>
<evidence type="ECO:0000256" key="5">
    <source>
        <dbReference type="ARBA" id="ARBA00022679"/>
    </source>
</evidence>
<keyword evidence="7" id="KW-0547">Nucleotide-binding</keyword>
<dbReference type="PRINTS" id="PR01099">
    <property type="entry name" value="HYETHTZKNASE"/>
</dbReference>
<keyword evidence="9" id="KW-0067">ATP-binding</keyword>
<dbReference type="GO" id="GO:0000287">
    <property type="term" value="F:magnesium ion binding"/>
    <property type="evidence" value="ECO:0007669"/>
    <property type="project" value="InterPro"/>
</dbReference>
<comment type="catalytic activity">
    <reaction evidence="1">
        <text>5-(2-hydroxyethyl)-4-methylthiazole + ATP = 4-methyl-5-(2-phosphooxyethyl)-thiazole + ADP + H(+)</text>
        <dbReference type="Rhea" id="RHEA:24212"/>
        <dbReference type="ChEBI" id="CHEBI:15378"/>
        <dbReference type="ChEBI" id="CHEBI:17957"/>
        <dbReference type="ChEBI" id="CHEBI:30616"/>
        <dbReference type="ChEBI" id="CHEBI:58296"/>
        <dbReference type="ChEBI" id="CHEBI:456216"/>
        <dbReference type="EC" id="2.7.1.50"/>
    </reaction>
</comment>
<evidence type="ECO:0000256" key="11">
    <source>
        <dbReference type="ARBA" id="ARBA00022977"/>
    </source>
</evidence>
<name>A0A2U1E3G5_9FIRM</name>
<evidence type="ECO:0000256" key="3">
    <source>
        <dbReference type="ARBA" id="ARBA00004868"/>
    </source>
</evidence>
<dbReference type="AlphaFoldDB" id="A0A2U1E3G5"/>
<dbReference type="SUPFAM" id="SSF53613">
    <property type="entry name" value="Ribokinase-like"/>
    <property type="match status" value="1"/>
</dbReference>
<dbReference type="GO" id="GO:0005524">
    <property type="term" value="F:ATP binding"/>
    <property type="evidence" value="ECO:0007669"/>
    <property type="project" value="UniProtKB-KW"/>
</dbReference>
<dbReference type="EMBL" id="QEKV01000005">
    <property type="protein sequence ID" value="PVY94382.1"/>
    <property type="molecule type" value="Genomic_DNA"/>
</dbReference>
<keyword evidence="8 12" id="KW-0418">Kinase</keyword>
<evidence type="ECO:0000256" key="9">
    <source>
        <dbReference type="ARBA" id="ARBA00022840"/>
    </source>
</evidence>
<comment type="caution">
    <text evidence="12">The sequence shown here is derived from an EMBL/GenBank/DDBJ whole genome shotgun (WGS) entry which is preliminary data.</text>
</comment>
<protein>
    <recommendedName>
        <fullName evidence="4">hydroxyethylthiazole kinase</fullName>
        <ecNumber evidence="4">2.7.1.50</ecNumber>
    </recommendedName>
</protein>
<evidence type="ECO:0000256" key="6">
    <source>
        <dbReference type="ARBA" id="ARBA00022723"/>
    </source>
</evidence>
<dbReference type="UniPathway" id="UPA00060">
    <property type="reaction ID" value="UER00139"/>
</dbReference>
<comment type="pathway">
    <text evidence="3">Cofactor biosynthesis; thiamine diphosphate biosynthesis; 4-methyl-5-(2-phosphoethyl)-thiazole from 5-(2-hydroxyethyl)-4-methylthiazole: step 1/1.</text>
</comment>
<dbReference type="InterPro" id="IPR000417">
    <property type="entry name" value="Hyethyz_kinase"/>
</dbReference>
<dbReference type="GO" id="GO:0004417">
    <property type="term" value="F:hydroxyethylthiazole kinase activity"/>
    <property type="evidence" value="ECO:0007669"/>
    <property type="project" value="UniProtKB-EC"/>
</dbReference>
<dbReference type="RefSeq" id="WP_116480161.1">
    <property type="nucleotide sequence ID" value="NZ_QEKV01000005.1"/>
</dbReference>
<dbReference type="PIRSF" id="PIRSF000513">
    <property type="entry name" value="Thz_kinase"/>
    <property type="match status" value="1"/>
</dbReference>
<gene>
    <name evidence="12" type="ORF">C7381_10586</name>
</gene>
<dbReference type="Pfam" id="PF02110">
    <property type="entry name" value="HK"/>
    <property type="match status" value="1"/>
</dbReference>
<dbReference type="CDD" id="cd01170">
    <property type="entry name" value="THZ_kinase"/>
    <property type="match status" value="1"/>
</dbReference>
<keyword evidence="11" id="KW-0784">Thiamine biosynthesis</keyword>
<dbReference type="EC" id="2.7.1.50" evidence="4"/>
<evidence type="ECO:0000256" key="1">
    <source>
        <dbReference type="ARBA" id="ARBA00001771"/>
    </source>
</evidence>